<dbReference type="AlphaFoldDB" id="A0A7W8ZCZ2"/>
<evidence type="ECO:0000259" key="12">
    <source>
        <dbReference type="PROSITE" id="PS50885"/>
    </source>
</evidence>
<evidence type="ECO:0000256" key="5">
    <source>
        <dbReference type="ARBA" id="ARBA00022679"/>
    </source>
</evidence>
<name>A0A7W8ZCZ2_9ACTN</name>
<accession>A0A7W8ZCZ2</accession>
<keyword evidence="14" id="KW-1185">Reference proteome</keyword>
<feature type="domain" description="HAMP" evidence="12">
    <location>
        <begin position="64"/>
        <end position="97"/>
    </location>
</feature>
<evidence type="ECO:0000256" key="3">
    <source>
        <dbReference type="ARBA" id="ARBA00012438"/>
    </source>
</evidence>
<dbReference type="InterPro" id="IPR005467">
    <property type="entry name" value="His_kinase_dom"/>
</dbReference>
<dbReference type="Proteomes" id="UP000588112">
    <property type="component" value="Unassembled WGS sequence"/>
</dbReference>
<dbReference type="PROSITE" id="PS50109">
    <property type="entry name" value="HIS_KIN"/>
    <property type="match status" value="1"/>
</dbReference>
<dbReference type="InterPro" id="IPR003661">
    <property type="entry name" value="HisK_dim/P_dom"/>
</dbReference>
<keyword evidence="5" id="KW-0808">Transferase</keyword>
<keyword evidence="7 13" id="KW-0418">Kinase</keyword>
<keyword evidence="4" id="KW-0597">Phosphoprotein</keyword>
<dbReference type="InterPro" id="IPR036890">
    <property type="entry name" value="HATPase_C_sf"/>
</dbReference>
<proteinExistence type="predicted"/>
<evidence type="ECO:0000313" key="13">
    <source>
        <dbReference type="EMBL" id="MBB5631729.1"/>
    </source>
</evidence>
<evidence type="ECO:0000256" key="4">
    <source>
        <dbReference type="ARBA" id="ARBA00022553"/>
    </source>
</evidence>
<feature type="domain" description="Histidine kinase" evidence="11">
    <location>
        <begin position="112"/>
        <end position="319"/>
    </location>
</feature>
<keyword evidence="8" id="KW-1133">Transmembrane helix</keyword>
<dbReference type="GO" id="GO:0005886">
    <property type="term" value="C:plasma membrane"/>
    <property type="evidence" value="ECO:0007669"/>
    <property type="project" value="UniProtKB-SubCell"/>
</dbReference>
<dbReference type="Gene3D" id="6.10.340.10">
    <property type="match status" value="1"/>
</dbReference>
<dbReference type="EMBL" id="JACHBR010000004">
    <property type="protein sequence ID" value="MBB5631729.1"/>
    <property type="molecule type" value="Genomic_DNA"/>
</dbReference>
<keyword evidence="9" id="KW-0902">Two-component regulatory system</keyword>
<organism evidence="13 14">
    <name type="scientific">Sphaerisporangium krabiense</name>
    <dbReference type="NCBI Taxonomy" id="763782"/>
    <lineage>
        <taxon>Bacteria</taxon>
        <taxon>Bacillati</taxon>
        <taxon>Actinomycetota</taxon>
        <taxon>Actinomycetes</taxon>
        <taxon>Streptosporangiales</taxon>
        <taxon>Streptosporangiaceae</taxon>
        <taxon>Sphaerisporangium</taxon>
    </lineage>
</organism>
<dbReference type="Pfam" id="PF00512">
    <property type="entry name" value="HisKA"/>
    <property type="match status" value="1"/>
</dbReference>
<gene>
    <name evidence="13" type="ORF">BJ981_007515</name>
</gene>
<dbReference type="PANTHER" id="PTHR45436:SF5">
    <property type="entry name" value="SENSOR HISTIDINE KINASE TRCS"/>
    <property type="match status" value="1"/>
</dbReference>
<evidence type="ECO:0000256" key="2">
    <source>
        <dbReference type="ARBA" id="ARBA00004236"/>
    </source>
</evidence>
<dbReference type="Pfam" id="PF02518">
    <property type="entry name" value="HATPase_c"/>
    <property type="match status" value="1"/>
</dbReference>
<sequence>MIRSPLLLPVCLLAALLFLPSGTMVGIILAVVLIVLAIAATWWFSGRRRHSLEDVRTELAKIDDLSGRVPQPDGGGEVARLARTINSTLSRLEGAKTEMDQALERQRRFAADASHELRTPLAGLRANLEEAQLHPDDTDLDELLRRSLRDVDRLQAIIADLLLLASVRADNHRLREETDLSEIVREEVTRGAHRVEVRHHLDPCVPVEGIRGQIGRMVTNLLENAERHARHTVEVEVRRSGGAADFFIDDDGAGIAPDDRERVFERFTRLDAARSRDRGGTGLGLAIARDIVLAHDGTIETSTSPLGGARFHVRLPLAGPPSRWSHDPAAWDARTP</sequence>
<dbReference type="SUPFAM" id="SSF47384">
    <property type="entry name" value="Homodimeric domain of signal transducing histidine kinase"/>
    <property type="match status" value="1"/>
</dbReference>
<comment type="catalytic activity">
    <reaction evidence="1">
        <text>ATP + protein L-histidine = ADP + protein N-phospho-L-histidine.</text>
        <dbReference type="EC" id="2.7.13.3"/>
    </reaction>
</comment>
<evidence type="ECO:0000256" key="7">
    <source>
        <dbReference type="ARBA" id="ARBA00022777"/>
    </source>
</evidence>
<evidence type="ECO:0000313" key="14">
    <source>
        <dbReference type="Proteomes" id="UP000588112"/>
    </source>
</evidence>
<dbReference type="Gene3D" id="1.10.287.130">
    <property type="match status" value="1"/>
</dbReference>
<evidence type="ECO:0000256" key="10">
    <source>
        <dbReference type="ARBA" id="ARBA00023136"/>
    </source>
</evidence>
<dbReference type="Gene3D" id="3.30.565.10">
    <property type="entry name" value="Histidine kinase-like ATPase, C-terminal domain"/>
    <property type="match status" value="1"/>
</dbReference>
<evidence type="ECO:0000256" key="8">
    <source>
        <dbReference type="ARBA" id="ARBA00022989"/>
    </source>
</evidence>
<dbReference type="InterPro" id="IPR003660">
    <property type="entry name" value="HAMP_dom"/>
</dbReference>
<dbReference type="InterPro" id="IPR003594">
    <property type="entry name" value="HATPase_dom"/>
</dbReference>
<dbReference type="SUPFAM" id="SSF55874">
    <property type="entry name" value="ATPase domain of HSP90 chaperone/DNA topoisomerase II/histidine kinase"/>
    <property type="match status" value="1"/>
</dbReference>
<dbReference type="InterPro" id="IPR004358">
    <property type="entry name" value="Sig_transdc_His_kin-like_C"/>
</dbReference>
<comment type="caution">
    <text evidence="13">The sequence shown here is derived from an EMBL/GenBank/DDBJ whole genome shotgun (WGS) entry which is preliminary data.</text>
</comment>
<dbReference type="EC" id="2.7.13.3" evidence="3"/>
<dbReference type="InterPro" id="IPR036097">
    <property type="entry name" value="HisK_dim/P_sf"/>
</dbReference>
<comment type="subcellular location">
    <subcellularLocation>
        <location evidence="2">Cell membrane</location>
    </subcellularLocation>
</comment>
<dbReference type="CDD" id="cd00082">
    <property type="entry name" value="HisKA"/>
    <property type="match status" value="1"/>
</dbReference>
<dbReference type="RefSeq" id="WP_184618218.1">
    <property type="nucleotide sequence ID" value="NZ_BOOS01000005.1"/>
</dbReference>
<dbReference type="SMART" id="SM00388">
    <property type="entry name" value="HisKA"/>
    <property type="match status" value="1"/>
</dbReference>
<evidence type="ECO:0000259" key="11">
    <source>
        <dbReference type="PROSITE" id="PS50109"/>
    </source>
</evidence>
<reference evidence="13 14" key="1">
    <citation type="submission" date="2020-08" db="EMBL/GenBank/DDBJ databases">
        <title>Sequencing the genomes of 1000 actinobacteria strains.</title>
        <authorList>
            <person name="Klenk H.-P."/>
        </authorList>
    </citation>
    <scope>NUCLEOTIDE SEQUENCE [LARGE SCALE GENOMIC DNA]</scope>
    <source>
        <strain evidence="13 14">DSM 45790</strain>
    </source>
</reference>
<dbReference type="PANTHER" id="PTHR45436">
    <property type="entry name" value="SENSOR HISTIDINE KINASE YKOH"/>
    <property type="match status" value="1"/>
</dbReference>
<dbReference type="PRINTS" id="PR00344">
    <property type="entry name" value="BCTRLSENSOR"/>
</dbReference>
<dbReference type="InterPro" id="IPR050428">
    <property type="entry name" value="TCS_sensor_his_kinase"/>
</dbReference>
<keyword evidence="10" id="KW-0472">Membrane</keyword>
<dbReference type="GO" id="GO:0000155">
    <property type="term" value="F:phosphorelay sensor kinase activity"/>
    <property type="evidence" value="ECO:0007669"/>
    <property type="project" value="InterPro"/>
</dbReference>
<dbReference type="PROSITE" id="PS50885">
    <property type="entry name" value="HAMP"/>
    <property type="match status" value="1"/>
</dbReference>
<dbReference type="SMART" id="SM00387">
    <property type="entry name" value="HATPase_c"/>
    <property type="match status" value="1"/>
</dbReference>
<evidence type="ECO:0000256" key="6">
    <source>
        <dbReference type="ARBA" id="ARBA00022692"/>
    </source>
</evidence>
<evidence type="ECO:0000256" key="1">
    <source>
        <dbReference type="ARBA" id="ARBA00000085"/>
    </source>
</evidence>
<protein>
    <recommendedName>
        <fullName evidence="3">histidine kinase</fullName>
        <ecNumber evidence="3">2.7.13.3</ecNumber>
    </recommendedName>
</protein>
<keyword evidence="6" id="KW-0812">Transmembrane</keyword>
<evidence type="ECO:0000256" key="9">
    <source>
        <dbReference type="ARBA" id="ARBA00023012"/>
    </source>
</evidence>